<organism evidence="1 2">
    <name type="scientific">Pedobacter metabolipauper</name>
    <dbReference type="NCBI Taxonomy" id="425513"/>
    <lineage>
        <taxon>Bacteria</taxon>
        <taxon>Pseudomonadati</taxon>
        <taxon>Bacteroidota</taxon>
        <taxon>Sphingobacteriia</taxon>
        <taxon>Sphingobacteriales</taxon>
        <taxon>Sphingobacteriaceae</taxon>
        <taxon>Pedobacter</taxon>
    </lineage>
</organism>
<keyword evidence="2" id="KW-1185">Reference proteome</keyword>
<evidence type="ECO:0000313" key="1">
    <source>
        <dbReference type="EMBL" id="TDQ11369.1"/>
    </source>
</evidence>
<reference evidence="1 2" key="1">
    <citation type="submission" date="2019-03" db="EMBL/GenBank/DDBJ databases">
        <title>Genomic Encyclopedia of Archaeal and Bacterial Type Strains, Phase II (KMG-II): from individual species to whole genera.</title>
        <authorList>
            <person name="Goeker M."/>
        </authorList>
    </citation>
    <scope>NUCLEOTIDE SEQUENCE [LARGE SCALE GENOMIC DNA]</scope>
    <source>
        <strain evidence="1 2">DSM 19035</strain>
    </source>
</reference>
<dbReference type="RefSeq" id="WP_133574448.1">
    <property type="nucleotide sequence ID" value="NZ_SNYC01000003.1"/>
</dbReference>
<comment type="caution">
    <text evidence="1">The sequence shown here is derived from an EMBL/GenBank/DDBJ whole genome shotgun (WGS) entry which is preliminary data.</text>
</comment>
<name>A0A4R6T033_9SPHI</name>
<dbReference type="Proteomes" id="UP000295620">
    <property type="component" value="Unassembled WGS sequence"/>
</dbReference>
<proteinExistence type="predicted"/>
<evidence type="ECO:0000313" key="2">
    <source>
        <dbReference type="Proteomes" id="UP000295620"/>
    </source>
</evidence>
<sequence>MKNWELSSGYIFSIEQAGRRIILCVYKDDNLLVCRREYLLQVKRSIEDPDVSRLFAGRLKLFKFGPDLHIESQGQYIGTISVDEFEEEVDVLIFASKETQPEI</sequence>
<protein>
    <submittedName>
        <fullName evidence="1">Uncharacterized protein</fullName>
    </submittedName>
</protein>
<gene>
    <name evidence="1" type="ORF">ATK78_0487</name>
</gene>
<dbReference type="EMBL" id="SNYC01000003">
    <property type="protein sequence ID" value="TDQ11369.1"/>
    <property type="molecule type" value="Genomic_DNA"/>
</dbReference>
<accession>A0A4R6T033</accession>
<dbReference type="AlphaFoldDB" id="A0A4R6T033"/>